<accession>A0ACB9J6I0</accession>
<reference evidence="1 2" key="2">
    <citation type="journal article" date="2022" name="Mol. Ecol. Resour.">
        <title>The genomes of chicory, endive, great burdock and yacon provide insights into Asteraceae paleo-polyploidization history and plant inulin production.</title>
        <authorList>
            <person name="Fan W."/>
            <person name="Wang S."/>
            <person name="Wang H."/>
            <person name="Wang A."/>
            <person name="Jiang F."/>
            <person name="Liu H."/>
            <person name="Zhao H."/>
            <person name="Xu D."/>
            <person name="Zhang Y."/>
        </authorList>
    </citation>
    <scope>NUCLEOTIDE SEQUENCE [LARGE SCALE GENOMIC DNA]</scope>
    <source>
        <strain evidence="2">cv. Yunnan</strain>
        <tissue evidence="1">Leaves</tissue>
    </source>
</reference>
<proteinExistence type="predicted"/>
<dbReference type="EMBL" id="CM042022">
    <property type="protein sequence ID" value="KAI3815895.1"/>
    <property type="molecule type" value="Genomic_DNA"/>
</dbReference>
<keyword evidence="2" id="KW-1185">Reference proteome</keyword>
<reference evidence="2" key="1">
    <citation type="journal article" date="2022" name="Mol. Ecol. Resour.">
        <title>The genomes of chicory, endive, great burdock and yacon provide insights into Asteraceae palaeo-polyploidization history and plant inulin production.</title>
        <authorList>
            <person name="Fan W."/>
            <person name="Wang S."/>
            <person name="Wang H."/>
            <person name="Wang A."/>
            <person name="Jiang F."/>
            <person name="Liu H."/>
            <person name="Zhao H."/>
            <person name="Xu D."/>
            <person name="Zhang Y."/>
        </authorList>
    </citation>
    <scope>NUCLEOTIDE SEQUENCE [LARGE SCALE GENOMIC DNA]</scope>
    <source>
        <strain evidence="2">cv. Yunnan</strain>
    </source>
</reference>
<evidence type="ECO:0000313" key="1">
    <source>
        <dbReference type="EMBL" id="KAI3815895.1"/>
    </source>
</evidence>
<protein>
    <submittedName>
        <fullName evidence="1">Uncharacterized protein</fullName>
    </submittedName>
</protein>
<sequence>MKKKDDDLDDDKEGDEEEGPNEVEDEDDVDKEADEEGHNEGEDEESDDDKEVEDDMEDDKEGEEEDGDEEVIAKTDERLRKSEVEEVCKGNEEGEDEVCKGNEEGEDDVKETIVQQNVVIFEPKVEDEVVANNENEEVIRDEDIAENILVNETDGDEKLGTNNEEHEDKKEGGDDEEEQEGGDRFDDLEQEEETLIYCRTLVEREISKYDNMRLEETKAAEKEAKIVGKKKKSISPRSIEVWRKWRNTLFEANIGFTMQSLNRTGDERLLKELDNLKRLAGEKSVLKEVMEHKDTEKDDNDVDTLLASVSFLKVAMGEKISKIEALVTNYIF</sequence>
<comment type="caution">
    <text evidence="1">The sequence shown here is derived from an EMBL/GenBank/DDBJ whole genome shotgun (WGS) entry which is preliminary data.</text>
</comment>
<organism evidence="1 2">
    <name type="scientific">Smallanthus sonchifolius</name>
    <dbReference type="NCBI Taxonomy" id="185202"/>
    <lineage>
        <taxon>Eukaryota</taxon>
        <taxon>Viridiplantae</taxon>
        <taxon>Streptophyta</taxon>
        <taxon>Embryophyta</taxon>
        <taxon>Tracheophyta</taxon>
        <taxon>Spermatophyta</taxon>
        <taxon>Magnoliopsida</taxon>
        <taxon>eudicotyledons</taxon>
        <taxon>Gunneridae</taxon>
        <taxon>Pentapetalae</taxon>
        <taxon>asterids</taxon>
        <taxon>campanulids</taxon>
        <taxon>Asterales</taxon>
        <taxon>Asteraceae</taxon>
        <taxon>Asteroideae</taxon>
        <taxon>Heliantheae alliance</taxon>
        <taxon>Millerieae</taxon>
        <taxon>Smallanthus</taxon>
    </lineage>
</organism>
<gene>
    <name evidence="1" type="ORF">L1987_15578</name>
</gene>
<dbReference type="Proteomes" id="UP001056120">
    <property type="component" value="Linkage Group LG05"/>
</dbReference>
<name>A0ACB9J6I0_9ASTR</name>
<evidence type="ECO:0000313" key="2">
    <source>
        <dbReference type="Proteomes" id="UP001056120"/>
    </source>
</evidence>